<accession>A0A9P3HBY3</accession>
<comment type="similarity">
    <text evidence="2 11">Belongs to the mitochondrial carrier (TC 2.A.29) family.</text>
</comment>
<keyword evidence="8" id="KW-0496">Mitochondrion</keyword>
<reference evidence="12" key="2">
    <citation type="journal article" date="2022" name="Microbiol. Resour. Announc.">
        <title>Whole-Genome Sequence of Entomortierella parvispora E1425, a Mucoromycotan Fungus Associated with Burkholderiaceae-Related Endosymbiotic Bacteria.</title>
        <authorList>
            <person name="Herlambang A."/>
            <person name="Guo Y."/>
            <person name="Takashima Y."/>
            <person name="Narisawa K."/>
            <person name="Ohta H."/>
            <person name="Nishizawa T."/>
        </authorList>
    </citation>
    <scope>NUCLEOTIDE SEQUENCE</scope>
    <source>
        <strain evidence="12">E1425</strain>
    </source>
</reference>
<evidence type="ECO:0000313" key="12">
    <source>
        <dbReference type="EMBL" id="GJJ73517.1"/>
    </source>
</evidence>
<feature type="repeat" description="Solcar" evidence="10">
    <location>
        <begin position="211"/>
        <end position="300"/>
    </location>
</feature>
<keyword evidence="5" id="KW-0677">Repeat</keyword>
<dbReference type="PANTHER" id="PTHR45788">
    <property type="entry name" value="SUCCINATE/FUMARATE MITOCHONDRIAL TRANSPORTER-RELATED"/>
    <property type="match status" value="1"/>
</dbReference>
<dbReference type="OrthoDB" id="204711at2759"/>
<evidence type="ECO:0000256" key="8">
    <source>
        <dbReference type="ARBA" id="ARBA00023128"/>
    </source>
</evidence>
<keyword evidence="4 10" id="KW-0812">Transmembrane</keyword>
<evidence type="ECO:0000256" key="7">
    <source>
        <dbReference type="ARBA" id="ARBA00022989"/>
    </source>
</evidence>
<dbReference type="SUPFAM" id="SSF103506">
    <property type="entry name" value="Mitochondrial carrier"/>
    <property type="match status" value="1"/>
</dbReference>
<name>A0A9P3HBY3_9FUNG</name>
<dbReference type="GO" id="GO:0005743">
    <property type="term" value="C:mitochondrial inner membrane"/>
    <property type="evidence" value="ECO:0007669"/>
    <property type="project" value="UniProtKB-SubCell"/>
</dbReference>
<keyword evidence="13" id="KW-1185">Reference proteome</keyword>
<dbReference type="PANTHER" id="PTHR45788:SF2">
    <property type="entry name" value="SUCCINATE_FUMARATE MITOCHONDRIAL TRANSPORTER"/>
    <property type="match status" value="1"/>
</dbReference>
<dbReference type="InterPro" id="IPR023395">
    <property type="entry name" value="MCP_dom_sf"/>
</dbReference>
<evidence type="ECO:0000256" key="1">
    <source>
        <dbReference type="ARBA" id="ARBA00004448"/>
    </source>
</evidence>
<proteinExistence type="inferred from homology"/>
<dbReference type="InterPro" id="IPR049563">
    <property type="entry name" value="TXTP-like"/>
</dbReference>
<dbReference type="Pfam" id="PF00153">
    <property type="entry name" value="Mito_carr"/>
    <property type="match status" value="3"/>
</dbReference>
<keyword evidence="3 11" id="KW-0813">Transport</keyword>
<keyword evidence="7" id="KW-1133">Transmembrane helix</keyword>
<evidence type="ECO:0000256" key="10">
    <source>
        <dbReference type="PROSITE-ProRule" id="PRU00282"/>
    </source>
</evidence>
<evidence type="ECO:0000256" key="6">
    <source>
        <dbReference type="ARBA" id="ARBA00022792"/>
    </source>
</evidence>
<dbReference type="EMBL" id="BQFW01000008">
    <property type="protein sequence ID" value="GJJ73517.1"/>
    <property type="molecule type" value="Genomic_DNA"/>
</dbReference>
<evidence type="ECO:0000256" key="9">
    <source>
        <dbReference type="ARBA" id="ARBA00023136"/>
    </source>
</evidence>
<dbReference type="InterPro" id="IPR002067">
    <property type="entry name" value="MCP"/>
</dbReference>
<reference evidence="12" key="1">
    <citation type="submission" date="2021-11" db="EMBL/GenBank/DDBJ databases">
        <authorList>
            <person name="Herlambang A."/>
            <person name="Guo Y."/>
            <person name="Takashima Y."/>
            <person name="Nishizawa T."/>
        </authorList>
    </citation>
    <scope>NUCLEOTIDE SEQUENCE</scope>
    <source>
        <strain evidence="12">E1425</strain>
    </source>
</reference>
<evidence type="ECO:0000256" key="2">
    <source>
        <dbReference type="ARBA" id="ARBA00006375"/>
    </source>
</evidence>
<dbReference type="InterPro" id="IPR018108">
    <property type="entry name" value="MCP_transmembrane"/>
</dbReference>
<sequence>MAARERKSPLTNLIAGGSAGFMEALICHPLDTIKVRMQLAKNVPRNAGGAKAPSFLSVGLRIIQRESPLALYKGLGAVTAGIVPKMAIRFTTFQFYKDMMVDKNGKAWKTNNLWAGLLAGVTEAVLVVTPMDVVKIRLQAQRHSMADPLDVPKYRNAAHCAFTVVREEGFGALYRGVGLTSLRQASNQAANFPTYHFLKGYLQRLQDITELPGYQSATIGLISGAMGPLVNNPIDIVKTRIQRTPNPEGLSGWARFTEVNGSILKNEGWRAFYKGVTPRVLRVAPGQAVTFAVYERVSSWLDSNSDRFKIAALAK</sequence>
<keyword evidence="9 10" id="KW-0472">Membrane</keyword>
<gene>
    <name evidence="12" type="ORF">EMPS_05875</name>
</gene>
<feature type="repeat" description="Solcar" evidence="10">
    <location>
        <begin position="110"/>
        <end position="201"/>
    </location>
</feature>
<comment type="caution">
    <text evidence="12">The sequence shown here is derived from an EMBL/GenBank/DDBJ whole genome shotgun (WGS) entry which is preliminary data.</text>
</comment>
<dbReference type="Gene3D" id="1.50.40.10">
    <property type="entry name" value="Mitochondrial carrier domain"/>
    <property type="match status" value="1"/>
</dbReference>
<evidence type="ECO:0000256" key="4">
    <source>
        <dbReference type="ARBA" id="ARBA00022692"/>
    </source>
</evidence>
<evidence type="ECO:0000313" key="13">
    <source>
        <dbReference type="Proteomes" id="UP000827284"/>
    </source>
</evidence>
<comment type="subcellular location">
    <subcellularLocation>
        <location evidence="1">Mitochondrion inner membrane</location>
        <topology evidence="1">Multi-pass membrane protein</topology>
    </subcellularLocation>
</comment>
<dbReference type="GO" id="GO:0005469">
    <property type="term" value="F:succinate:fumarate antiporter activity"/>
    <property type="evidence" value="ECO:0007669"/>
    <property type="project" value="TreeGrafter"/>
</dbReference>
<dbReference type="FunFam" id="1.50.40.10:FF:000021">
    <property type="entry name" value="SFC1p Mitochondrial succinate-fumarate transporter"/>
    <property type="match status" value="1"/>
</dbReference>
<evidence type="ECO:0000256" key="11">
    <source>
        <dbReference type="RuleBase" id="RU000488"/>
    </source>
</evidence>
<protein>
    <submittedName>
        <fullName evidence="12">Solute carrier family 25 (Mitochondrial citrate transporter), member 1</fullName>
    </submittedName>
</protein>
<dbReference type="PRINTS" id="PR00926">
    <property type="entry name" value="MITOCARRIER"/>
</dbReference>
<evidence type="ECO:0000256" key="3">
    <source>
        <dbReference type="ARBA" id="ARBA00022448"/>
    </source>
</evidence>
<dbReference type="AlphaFoldDB" id="A0A9P3HBY3"/>
<dbReference type="Proteomes" id="UP000827284">
    <property type="component" value="Unassembled WGS sequence"/>
</dbReference>
<feature type="repeat" description="Solcar" evidence="10">
    <location>
        <begin position="7"/>
        <end position="99"/>
    </location>
</feature>
<organism evidence="12 13">
    <name type="scientific">Entomortierella parvispora</name>
    <dbReference type="NCBI Taxonomy" id="205924"/>
    <lineage>
        <taxon>Eukaryota</taxon>
        <taxon>Fungi</taxon>
        <taxon>Fungi incertae sedis</taxon>
        <taxon>Mucoromycota</taxon>
        <taxon>Mortierellomycotina</taxon>
        <taxon>Mortierellomycetes</taxon>
        <taxon>Mortierellales</taxon>
        <taxon>Mortierellaceae</taxon>
        <taxon>Entomortierella</taxon>
    </lineage>
</organism>
<keyword evidence="6" id="KW-0999">Mitochondrion inner membrane</keyword>
<dbReference type="PROSITE" id="PS50920">
    <property type="entry name" value="SOLCAR"/>
    <property type="match status" value="3"/>
</dbReference>
<evidence type="ECO:0000256" key="5">
    <source>
        <dbReference type="ARBA" id="ARBA00022737"/>
    </source>
</evidence>